<evidence type="ECO:0000313" key="1">
    <source>
        <dbReference type="EMBL" id="AQS37618.1"/>
    </source>
</evidence>
<protein>
    <submittedName>
        <fullName evidence="1">Uncharacterized protein</fullName>
    </submittedName>
</protein>
<name>A0A1S6HQ44_9GAMM</name>
<proteinExistence type="predicted"/>
<dbReference type="EMBL" id="CP014782">
    <property type="protein sequence ID" value="AQS37618.1"/>
    <property type="molecule type" value="Genomic_DNA"/>
</dbReference>
<accession>A0A1S6HQ44</accession>
<dbReference type="AlphaFoldDB" id="A0A1S6HQ44"/>
<sequence length="39" mass="4616">MVEINDMRMMTKKRESQSDSLLVNTCVIRNMEYGDILNH</sequence>
<dbReference type="KEGG" id="spsw:Sps_02464"/>
<evidence type="ECO:0000313" key="2">
    <source>
        <dbReference type="Proteomes" id="UP000189545"/>
    </source>
</evidence>
<organism evidence="1 2">
    <name type="scientific">Shewanella psychrophila</name>
    <dbReference type="NCBI Taxonomy" id="225848"/>
    <lineage>
        <taxon>Bacteria</taxon>
        <taxon>Pseudomonadati</taxon>
        <taxon>Pseudomonadota</taxon>
        <taxon>Gammaproteobacteria</taxon>
        <taxon>Alteromonadales</taxon>
        <taxon>Shewanellaceae</taxon>
        <taxon>Shewanella</taxon>
    </lineage>
</organism>
<gene>
    <name evidence="1" type="ORF">Sps_02464</name>
</gene>
<keyword evidence="2" id="KW-1185">Reference proteome</keyword>
<reference evidence="1 2" key="1">
    <citation type="submission" date="2016-03" db="EMBL/GenBank/DDBJ databases">
        <title>Complete genome sequence of Shewanella psychrophila WP2, a deep sea bacterium isolated from west Pacific sediment.</title>
        <authorList>
            <person name="Xu G."/>
            <person name="Jian H."/>
        </authorList>
    </citation>
    <scope>NUCLEOTIDE SEQUENCE [LARGE SCALE GENOMIC DNA]</scope>
    <source>
        <strain evidence="1 2">WP2</strain>
    </source>
</reference>
<dbReference type="Proteomes" id="UP000189545">
    <property type="component" value="Chromosome"/>
</dbReference>